<organism evidence="6">
    <name type="scientific">Medioppia subpectinata</name>
    <dbReference type="NCBI Taxonomy" id="1979941"/>
    <lineage>
        <taxon>Eukaryota</taxon>
        <taxon>Metazoa</taxon>
        <taxon>Ecdysozoa</taxon>
        <taxon>Arthropoda</taxon>
        <taxon>Chelicerata</taxon>
        <taxon>Arachnida</taxon>
        <taxon>Acari</taxon>
        <taxon>Acariformes</taxon>
        <taxon>Sarcoptiformes</taxon>
        <taxon>Oribatida</taxon>
        <taxon>Brachypylina</taxon>
        <taxon>Oppioidea</taxon>
        <taxon>Oppiidae</taxon>
        <taxon>Medioppia</taxon>
    </lineage>
</organism>
<keyword evidence="4" id="KW-1015">Disulfide bond</keyword>
<dbReference type="Pfam" id="PF00089">
    <property type="entry name" value="Trypsin"/>
    <property type="match status" value="1"/>
</dbReference>
<dbReference type="PROSITE" id="PS50240">
    <property type="entry name" value="TRYPSIN_DOM"/>
    <property type="match status" value="1"/>
</dbReference>
<dbReference type="FunFam" id="2.40.10.10:FF:000036">
    <property type="entry name" value="Trypsin beta"/>
    <property type="match status" value="1"/>
</dbReference>
<protein>
    <recommendedName>
        <fullName evidence="5">Peptidase S1 domain-containing protein</fullName>
    </recommendedName>
</protein>
<keyword evidence="1" id="KW-0645">Protease</keyword>
<sequence length="187" mass="20449">VKPTELLLRCGTLLREQPGTDFNISQIISHEKYDDPNYDIALLKVVGEIKLGTSAIDKIALPSQDVDLAPAGAITTVTGWGQNASGYLSEKLQTLDGPVVDRETCINDYKDFDANGVYRISDYMFCAGYDDGKNNSCHGDSGGPLKYKNTLVGVVSWGPGDCTQPHYPSVYTRVGKFRDWIKVHSGI</sequence>
<reference evidence="6" key="1">
    <citation type="submission" date="2020-11" db="EMBL/GenBank/DDBJ databases">
        <authorList>
            <person name="Tran Van P."/>
        </authorList>
    </citation>
    <scope>NUCLEOTIDE SEQUENCE</scope>
</reference>
<dbReference type="SUPFAM" id="SSF50494">
    <property type="entry name" value="Trypsin-like serine proteases"/>
    <property type="match status" value="1"/>
</dbReference>
<feature type="domain" description="Peptidase S1" evidence="5">
    <location>
        <begin position="1"/>
        <end position="186"/>
    </location>
</feature>
<evidence type="ECO:0000259" key="5">
    <source>
        <dbReference type="PROSITE" id="PS50240"/>
    </source>
</evidence>
<dbReference type="Proteomes" id="UP000759131">
    <property type="component" value="Unassembled WGS sequence"/>
</dbReference>
<evidence type="ECO:0000256" key="2">
    <source>
        <dbReference type="ARBA" id="ARBA00022801"/>
    </source>
</evidence>
<gene>
    <name evidence="6" type="ORF">OSB1V03_LOCUS20211</name>
</gene>
<dbReference type="OrthoDB" id="8440449at2759"/>
<evidence type="ECO:0000256" key="1">
    <source>
        <dbReference type="ARBA" id="ARBA00022670"/>
    </source>
</evidence>
<evidence type="ECO:0000313" key="7">
    <source>
        <dbReference type="Proteomes" id="UP000759131"/>
    </source>
</evidence>
<dbReference type="Gene3D" id="2.40.10.10">
    <property type="entry name" value="Trypsin-like serine proteases"/>
    <property type="match status" value="2"/>
</dbReference>
<evidence type="ECO:0000256" key="3">
    <source>
        <dbReference type="ARBA" id="ARBA00022825"/>
    </source>
</evidence>
<feature type="non-terminal residue" evidence="6">
    <location>
        <position position="1"/>
    </location>
</feature>
<keyword evidence="3" id="KW-0720">Serine protease</keyword>
<evidence type="ECO:0000256" key="4">
    <source>
        <dbReference type="ARBA" id="ARBA00023157"/>
    </source>
</evidence>
<keyword evidence="2" id="KW-0378">Hydrolase</keyword>
<dbReference type="PANTHER" id="PTHR24253:SF153">
    <property type="entry name" value="SERINE PROTEASE HEPSIN"/>
    <property type="match status" value="1"/>
</dbReference>
<dbReference type="AlphaFoldDB" id="A0A7R9QHV4"/>
<dbReference type="EMBL" id="CAJPIZ010032401">
    <property type="protein sequence ID" value="CAG2120264.1"/>
    <property type="molecule type" value="Genomic_DNA"/>
</dbReference>
<dbReference type="GO" id="GO:0004252">
    <property type="term" value="F:serine-type endopeptidase activity"/>
    <property type="evidence" value="ECO:0007669"/>
    <property type="project" value="InterPro"/>
</dbReference>
<dbReference type="SMART" id="SM00020">
    <property type="entry name" value="Tryp_SPc"/>
    <property type="match status" value="1"/>
</dbReference>
<evidence type="ECO:0000313" key="6">
    <source>
        <dbReference type="EMBL" id="CAD7644787.1"/>
    </source>
</evidence>
<dbReference type="CDD" id="cd00190">
    <property type="entry name" value="Tryp_SPc"/>
    <property type="match status" value="1"/>
</dbReference>
<dbReference type="InterPro" id="IPR009003">
    <property type="entry name" value="Peptidase_S1_PA"/>
</dbReference>
<keyword evidence="7" id="KW-1185">Reference proteome</keyword>
<dbReference type="PANTHER" id="PTHR24253">
    <property type="entry name" value="TRANSMEMBRANE PROTEASE SERINE"/>
    <property type="match status" value="1"/>
</dbReference>
<feature type="non-terminal residue" evidence="6">
    <location>
        <position position="187"/>
    </location>
</feature>
<dbReference type="GO" id="GO:0006508">
    <property type="term" value="P:proteolysis"/>
    <property type="evidence" value="ECO:0007669"/>
    <property type="project" value="UniProtKB-KW"/>
</dbReference>
<proteinExistence type="predicted"/>
<dbReference type="InterPro" id="IPR001254">
    <property type="entry name" value="Trypsin_dom"/>
</dbReference>
<dbReference type="EMBL" id="OC886976">
    <property type="protein sequence ID" value="CAD7644787.1"/>
    <property type="molecule type" value="Genomic_DNA"/>
</dbReference>
<dbReference type="InterPro" id="IPR043504">
    <property type="entry name" value="Peptidase_S1_PA_chymotrypsin"/>
</dbReference>
<name>A0A7R9QHV4_9ACAR</name>
<accession>A0A7R9QHV4</accession>